<dbReference type="InterPro" id="IPR039425">
    <property type="entry name" value="RNA_pol_sigma-70-like"/>
</dbReference>
<evidence type="ECO:0000259" key="6">
    <source>
        <dbReference type="Pfam" id="PF08281"/>
    </source>
</evidence>
<feature type="domain" description="RNA polymerase sigma factor 70 region 4 type 2" evidence="6">
    <location>
        <begin position="104"/>
        <end position="155"/>
    </location>
</feature>
<dbReference type="EMBL" id="JACGWS010000001">
    <property type="protein sequence ID" value="MBC8753420.1"/>
    <property type="molecule type" value="Genomic_DNA"/>
</dbReference>
<dbReference type="Gene3D" id="1.10.1740.10">
    <property type="match status" value="1"/>
</dbReference>
<name>A0ABR7Q4D9_9FLAO</name>
<dbReference type="SUPFAM" id="SSF88946">
    <property type="entry name" value="Sigma2 domain of RNA polymerase sigma factors"/>
    <property type="match status" value="1"/>
</dbReference>
<keyword evidence="3" id="KW-0731">Sigma factor</keyword>
<evidence type="ECO:0000259" key="5">
    <source>
        <dbReference type="Pfam" id="PF04542"/>
    </source>
</evidence>
<keyword evidence="2" id="KW-0805">Transcription regulation</keyword>
<dbReference type="Gene3D" id="1.10.10.10">
    <property type="entry name" value="Winged helix-like DNA-binding domain superfamily/Winged helix DNA-binding domain"/>
    <property type="match status" value="1"/>
</dbReference>
<accession>A0ABR7Q4D9</accession>
<evidence type="ECO:0000256" key="4">
    <source>
        <dbReference type="ARBA" id="ARBA00023163"/>
    </source>
</evidence>
<feature type="domain" description="RNA polymerase sigma-70 region 2" evidence="5">
    <location>
        <begin position="13"/>
        <end position="75"/>
    </location>
</feature>
<keyword evidence="8" id="KW-1185">Reference proteome</keyword>
<dbReference type="InterPro" id="IPR036388">
    <property type="entry name" value="WH-like_DNA-bd_sf"/>
</dbReference>
<evidence type="ECO:0000313" key="7">
    <source>
        <dbReference type="EMBL" id="MBC8753420.1"/>
    </source>
</evidence>
<dbReference type="PANTHER" id="PTHR43133">
    <property type="entry name" value="RNA POLYMERASE ECF-TYPE SIGMA FACTO"/>
    <property type="match status" value="1"/>
</dbReference>
<dbReference type="CDD" id="cd06171">
    <property type="entry name" value="Sigma70_r4"/>
    <property type="match status" value="1"/>
</dbReference>
<proteinExistence type="inferred from homology"/>
<comment type="caution">
    <text evidence="7">The sequence shown here is derived from an EMBL/GenBank/DDBJ whole genome shotgun (WGS) entry which is preliminary data.</text>
</comment>
<dbReference type="PANTHER" id="PTHR43133:SF45">
    <property type="entry name" value="RNA POLYMERASE ECF-TYPE SIGMA FACTOR"/>
    <property type="match status" value="1"/>
</dbReference>
<protein>
    <submittedName>
        <fullName evidence="7">RNA polymerase sigma factor</fullName>
    </submittedName>
</protein>
<dbReference type="Pfam" id="PF08281">
    <property type="entry name" value="Sigma70_r4_2"/>
    <property type="match status" value="1"/>
</dbReference>
<evidence type="ECO:0000313" key="8">
    <source>
        <dbReference type="Proteomes" id="UP000619238"/>
    </source>
</evidence>
<dbReference type="SUPFAM" id="SSF88659">
    <property type="entry name" value="Sigma3 and sigma4 domains of RNA polymerase sigma factors"/>
    <property type="match status" value="1"/>
</dbReference>
<dbReference type="Proteomes" id="UP000619238">
    <property type="component" value="Unassembled WGS sequence"/>
</dbReference>
<sequence length="164" mass="19410">MSHDFYTTHILPHAGIIIKICRAYSNSQEDFEDYYQEVCLQIWRSRDNFSERSEWSTWIYRLSLNVCLTLLKKDKKKTKTFVSDVIPKEVVEDSQSFFKEESLNELYKAIKQLTEINRAIILLYLEEKSYQEIANIIGMNANTIGVRINRIKEQLKKLLHGKIN</sequence>
<evidence type="ECO:0000256" key="3">
    <source>
        <dbReference type="ARBA" id="ARBA00023082"/>
    </source>
</evidence>
<reference evidence="7 8" key="1">
    <citation type="submission" date="2020-07" db="EMBL/GenBank/DDBJ databases">
        <title>Description of Kordia aestuariivivens sp. nov., isolated from a tidal flat.</title>
        <authorList>
            <person name="Park S."/>
            <person name="Yoon J.-H."/>
        </authorList>
    </citation>
    <scope>NUCLEOTIDE SEQUENCE [LARGE SCALE GENOMIC DNA]</scope>
    <source>
        <strain evidence="7 8">YSTF-M3</strain>
    </source>
</reference>
<organism evidence="7 8">
    <name type="scientific">Kordia aestuariivivens</name>
    <dbReference type="NCBI Taxonomy" id="2759037"/>
    <lineage>
        <taxon>Bacteria</taxon>
        <taxon>Pseudomonadati</taxon>
        <taxon>Bacteroidota</taxon>
        <taxon>Flavobacteriia</taxon>
        <taxon>Flavobacteriales</taxon>
        <taxon>Flavobacteriaceae</taxon>
        <taxon>Kordia</taxon>
    </lineage>
</organism>
<evidence type="ECO:0000256" key="2">
    <source>
        <dbReference type="ARBA" id="ARBA00023015"/>
    </source>
</evidence>
<dbReference type="InterPro" id="IPR013249">
    <property type="entry name" value="RNA_pol_sigma70_r4_t2"/>
</dbReference>
<keyword evidence="4" id="KW-0804">Transcription</keyword>
<dbReference type="InterPro" id="IPR013325">
    <property type="entry name" value="RNA_pol_sigma_r2"/>
</dbReference>
<dbReference type="InterPro" id="IPR007627">
    <property type="entry name" value="RNA_pol_sigma70_r2"/>
</dbReference>
<comment type="similarity">
    <text evidence="1">Belongs to the sigma-70 factor family. ECF subfamily.</text>
</comment>
<dbReference type="InterPro" id="IPR014284">
    <property type="entry name" value="RNA_pol_sigma-70_dom"/>
</dbReference>
<dbReference type="RefSeq" id="WP_187560456.1">
    <property type="nucleotide sequence ID" value="NZ_JACGWS010000001.1"/>
</dbReference>
<evidence type="ECO:0000256" key="1">
    <source>
        <dbReference type="ARBA" id="ARBA00010641"/>
    </source>
</evidence>
<dbReference type="InterPro" id="IPR013324">
    <property type="entry name" value="RNA_pol_sigma_r3/r4-like"/>
</dbReference>
<gene>
    <name evidence="7" type="ORF">H2O64_01975</name>
</gene>
<dbReference type="Pfam" id="PF04542">
    <property type="entry name" value="Sigma70_r2"/>
    <property type="match status" value="1"/>
</dbReference>
<dbReference type="NCBIfam" id="TIGR02937">
    <property type="entry name" value="sigma70-ECF"/>
    <property type="match status" value="1"/>
</dbReference>